<dbReference type="PANTHER" id="PTHR44757:SF2">
    <property type="entry name" value="BIOFILM ARCHITECTURE MAINTENANCE PROTEIN MBAA"/>
    <property type="match status" value="1"/>
</dbReference>
<dbReference type="RefSeq" id="WP_177205576.1">
    <property type="nucleotide sequence ID" value="NZ_FOJY01000006.1"/>
</dbReference>
<dbReference type="InterPro" id="IPR001633">
    <property type="entry name" value="EAL_dom"/>
</dbReference>
<dbReference type="SUPFAM" id="SSF141868">
    <property type="entry name" value="EAL domain-like"/>
    <property type="match status" value="1"/>
</dbReference>
<dbReference type="CDD" id="cd01949">
    <property type="entry name" value="GGDEF"/>
    <property type="match status" value="1"/>
</dbReference>
<keyword evidence="1" id="KW-0812">Transmembrane</keyword>
<evidence type="ECO:0000313" key="5">
    <source>
        <dbReference type="Proteomes" id="UP000198838"/>
    </source>
</evidence>
<feature type="transmembrane region" description="Helical" evidence="1">
    <location>
        <begin position="31"/>
        <end position="54"/>
    </location>
</feature>
<evidence type="ECO:0000313" key="4">
    <source>
        <dbReference type="EMBL" id="SFA96960.1"/>
    </source>
</evidence>
<dbReference type="SMART" id="SM00052">
    <property type="entry name" value="EAL"/>
    <property type="match status" value="1"/>
</dbReference>
<dbReference type="PROSITE" id="PS50883">
    <property type="entry name" value="EAL"/>
    <property type="match status" value="1"/>
</dbReference>
<dbReference type="Gene3D" id="3.30.70.270">
    <property type="match status" value="2"/>
</dbReference>
<dbReference type="Gene3D" id="3.20.20.450">
    <property type="entry name" value="EAL domain"/>
    <property type="match status" value="1"/>
</dbReference>
<dbReference type="InterPro" id="IPR043128">
    <property type="entry name" value="Rev_trsase/Diguanyl_cyclase"/>
</dbReference>
<dbReference type="EMBL" id="FOJY01000006">
    <property type="protein sequence ID" value="SFA96960.1"/>
    <property type="molecule type" value="Genomic_DNA"/>
</dbReference>
<accession>A0A1I0X9F2</accession>
<dbReference type="SMART" id="SM00267">
    <property type="entry name" value="GGDEF"/>
    <property type="match status" value="2"/>
</dbReference>
<proteinExistence type="predicted"/>
<feature type="domain" description="EAL" evidence="2">
    <location>
        <begin position="718"/>
        <end position="970"/>
    </location>
</feature>
<name>A0A1I0X9F2_9FIRM</name>
<feature type="domain" description="GGDEF" evidence="3">
    <location>
        <begin position="390"/>
        <end position="520"/>
    </location>
</feature>
<dbReference type="SUPFAM" id="SSF55073">
    <property type="entry name" value="Nucleotide cyclase"/>
    <property type="match status" value="2"/>
</dbReference>
<feature type="transmembrane region" description="Helical" evidence="1">
    <location>
        <begin position="326"/>
        <end position="347"/>
    </location>
</feature>
<gene>
    <name evidence="4" type="ORF">SAMN05216249_1069</name>
</gene>
<dbReference type="InterPro" id="IPR035919">
    <property type="entry name" value="EAL_sf"/>
</dbReference>
<dbReference type="InterPro" id="IPR000160">
    <property type="entry name" value="GGDEF_dom"/>
</dbReference>
<dbReference type="SMART" id="SM00062">
    <property type="entry name" value="PBPb"/>
    <property type="match status" value="1"/>
</dbReference>
<evidence type="ECO:0000256" key="1">
    <source>
        <dbReference type="SAM" id="Phobius"/>
    </source>
</evidence>
<dbReference type="SUPFAM" id="SSF53850">
    <property type="entry name" value="Periplasmic binding protein-like II"/>
    <property type="match status" value="1"/>
</dbReference>
<sequence length="1122" mass="129701">MDFINILKKYIRSGKKIKPVQKFGHVFAIRAIVRIFAVIFLLGYLSGTFMVGYANETYEDKKNRWVKNHDTITIGYLDDYSPFTDVRKRFGEDDKVSDAAYGIFIDIIKYSFKKLNIYDYYKEDEIIYQSYESFEEMVSDLKKGKIDLMAPGFDNDTYAEENDLLQSYDIATCEMLYIYKDKENIFNDVSKEDSTKKVAVSENIFIQEKYLMKSYNMHEDRLLKRKSLNECLEAVKKGLVAGTIMNSYGAKVVLRNYSDLKTISLKDEVSFCFYSSKKNKDLMAIINKGISFYGFDNISESLIKNTDIAYGIYNDDVASFIKQHSLVIFGCCLAVVSLIIFLIMLSVTKDREGRRFNDMAHRDIMTELLNRRAYEEEYSKLIKKGRNLDRNLIYACLDVNDLKGTNDALGHAAGDELIIATAKCIKEVVNNKGNIYRIGGDEFVAIFTAGKLEFENMKNQMVTAFDNWTGIMVKSLSVSVGFASSREFSNATVEELARIADGRMYKEKFARKDTYKVRTNTGTIRDVEGYGFLYKNEEEQALLDAFMLAYSAQYDTLTGIPTMSYFLEMINSSYNSKNFASKNPAMITFNFNDFKNYNFRFGLQGGDELLVIFAKILEEIFGMENISRFGEDRFYAFSTEEEVEEKVKKVFEEMSKANEGKTLSVRAGIYVYSKEEEAKRHASSACDKARIACEHNKKSRESSYRFFDSEMDKEIKWRNFIIYNLDNAIENGHIIPFYQPQVLAINNEIYGFEALTRWIDPQRGMLLPGDFIPILEEYNITYKLDKYIANMVAKDMLKIIEEGREPLPVSVNISRSDFLMSNPCDDLISIVEEYELPRELFKVEITESNIISDPYRMKKEIEKFRSEGFQVLMDDFGSGQSSLGTLRDFEFDAIKIDMGFMKNFDERSKSIIKPIVMMARSLGIHSLTEGVENKEQLDFLREIGCEFIQGYYYGKPAPFESLYKEGRGVGKLVINEAVKNRQKKNLLNKKEKSKDKDNEQDMAIEIFKKIYNTVHALNLEEDYYEEIVANYSIHKFMGEKGSLSSAMSKVTRVLATKDNLDDIWEFVNINTLPQRLSDSDFIEYDFKSNTGEWIKSAFFVLKRDNNNKVVKVLFVTRYITKK</sequence>
<evidence type="ECO:0000259" key="3">
    <source>
        <dbReference type="PROSITE" id="PS50887"/>
    </source>
</evidence>
<dbReference type="AlphaFoldDB" id="A0A1I0X9F2"/>
<reference evidence="4 5" key="1">
    <citation type="submission" date="2016-10" db="EMBL/GenBank/DDBJ databases">
        <authorList>
            <person name="de Groot N.N."/>
        </authorList>
    </citation>
    <scope>NUCLEOTIDE SEQUENCE [LARGE SCALE GENOMIC DNA]</scope>
    <source>
        <strain evidence="4 5">DSM 5522</strain>
    </source>
</reference>
<dbReference type="CDD" id="cd01948">
    <property type="entry name" value="EAL"/>
    <property type="match status" value="1"/>
</dbReference>
<organism evidence="4 5">
    <name type="scientific">Acetitomaculum ruminis DSM 5522</name>
    <dbReference type="NCBI Taxonomy" id="1120918"/>
    <lineage>
        <taxon>Bacteria</taxon>
        <taxon>Bacillati</taxon>
        <taxon>Bacillota</taxon>
        <taxon>Clostridia</taxon>
        <taxon>Lachnospirales</taxon>
        <taxon>Lachnospiraceae</taxon>
        <taxon>Acetitomaculum</taxon>
    </lineage>
</organism>
<evidence type="ECO:0000259" key="2">
    <source>
        <dbReference type="PROSITE" id="PS50883"/>
    </source>
</evidence>
<protein>
    <submittedName>
        <fullName evidence="4">Diguanylate cyclase (GGDEF) domain-containing protein</fullName>
    </submittedName>
</protein>
<dbReference type="PROSITE" id="PS50887">
    <property type="entry name" value="GGDEF"/>
    <property type="match status" value="2"/>
</dbReference>
<keyword evidence="1" id="KW-1133">Transmembrane helix</keyword>
<dbReference type="Proteomes" id="UP000198838">
    <property type="component" value="Unassembled WGS sequence"/>
</dbReference>
<keyword evidence="1" id="KW-0472">Membrane</keyword>
<dbReference type="STRING" id="1120918.SAMN05216249_1069"/>
<dbReference type="Pfam" id="PF00990">
    <property type="entry name" value="GGDEF"/>
    <property type="match status" value="2"/>
</dbReference>
<dbReference type="InterPro" id="IPR052155">
    <property type="entry name" value="Biofilm_reg_signaling"/>
</dbReference>
<dbReference type="NCBIfam" id="TIGR00254">
    <property type="entry name" value="GGDEF"/>
    <property type="match status" value="2"/>
</dbReference>
<feature type="domain" description="GGDEF" evidence="3">
    <location>
        <begin position="582"/>
        <end position="709"/>
    </location>
</feature>
<dbReference type="Gene3D" id="3.40.190.10">
    <property type="entry name" value="Periplasmic binding protein-like II"/>
    <property type="match status" value="2"/>
</dbReference>
<keyword evidence="5" id="KW-1185">Reference proteome</keyword>
<dbReference type="Pfam" id="PF00563">
    <property type="entry name" value="EAL"/>
    <property type="match status" value="1"/>
</dbReference>
<dbReference type="InterPro" id="IPR001638">
    <property type="entry name" value="Solute-binding_3/MltF_N"/>
</dbReference>
<dbReference type="InterPro" id="IPR029787">
    <property type="entry name" value="Nucleotide_cyclase"/>
</dbReference>
<dbReference type="PANTHER" id="PTHR44757">
    <property type="entry name" value="DIGUANYLATE CYCLASE DGCP"/>
    <property type="match status" value="1"/>
</dbReference>